<dbReference type="EMBL" id="FQZI01000007">
    <property type="protein sequence ID" value="SHJ18198.1"/>
    <property type="molecule type" value="Genomic_DNA"/>
</dbReference>
<reference evidence="3" key="1">
    <citation type="submission" date="2016-11" db="EMBL/GenBank/DDBJ databases">
        <authorList>
            <person name="Varghese N."/>
            <person name="Submissions S."/>
        </authorList>
    </citation>
    <scope>NUCLEOTIDE SEQUENCE [LARGE SCALE GENOMIC DNA]</scope>
    <source>
        <strain evidence="3">DSM 18829</strain>
    </source>
</reference>
<protein>
    <recommendedName>
        <fullName evidence="1">DUF7793 domain-containing protein</fullName>
    </recommendedName>
</protein>
<dbReference type="STRING" id="415425.SAMN05444363_2909"/>
<keyword evidence="3" id="KW-1185">Reference proteome</keyword>
<evidence type="ECO:0000313" key="2">
    <source>
        <dbReference type="EMBL" id="SHJ18198.1"/>
    </source>
</evidence>
<dbReference type="InterPro" id="IPR056695">
    <property type="entry name" value="DUF7793"/>
</dbReference>
<dbReference type="Gene3D" id="3.40.1680.10">
    <property type="entry name" value="yp_829618.1 domain like"/>
    <property type="match status" value="1"/>
</dbReference>
<dbReference type="Gene3D" id="3.40.970.30">
    <property type="entry name" value="yp_829618.1 like domains"/>
    <property type="match status" value="1"/>
</dbReference>
<dbReference type="Proteomes" id="UP000184488">
    <property type="component" value="Unassembled WGS sequence"/>
</dbReference>
<accession>A0A1M6H7K1</accession>
<sequence>MNAAHDCYENAHARFCIAHGILYFEYKPETVISLTVARKVVSDRIQFQNKTTYPVLCDIRGVKDSDKAGRDYLAQFGSVLTKAVAILGNPQVSETMGDFYLRINKPTIPTLFFTDEEQALAFLKSYL</sequence>
<dbReference type="Pfam" id="PF25056">
    <property type="entry name" value="DUF7793"/>
    <property type="match status" value="1"/>
</dbReference>
<name>A0A1M6H7K1_9FLAO</name>
<evidence type="ECO:0000313" key="3">
    <source>
        <dbReference type="Proteomes" id="UP000184488"/>
    </source>
</evidence>
<gene>
    <name evidence="2" type="ORF">SAMN05444363_2909</name>
</gene>
<dbReference type="AlphaFoldDB" id="A0A1M6H7K1"/>
<evidence type="ECO:0000259" key="1">
    <source>
        <dbReference type="Pfam" id="PF25056"/>
    </source>
</evidence>
<dbReference type="OrthoDB" id="957652at2"/>
<feature type="domain" description="DUF7793" evidence="1">
    <location>
        <begin position="15"/>
        <end position="126"/>
    </location>
</feature>
<organism evidence="2 3">
    <name type="scientific">Flavobacterium terrae</name>
    <dbReference type="NCBI Taxonomy" id="415425"/>
    <lineage>
        <taxon>Bacteria</taxon>
        <taxon>Pseudomonadati</taxon>
        <taxon>Bacteroidota</taxon>
        <taxon>Flavobacteriia</taxon>
        <taxon>Flavobacteriales</taxon>
        <taxon>Flavobacteriaceae</taxon>
        <taxon>Flavobacterium</taxon>
    </lineage>
</organism>
<proteinExistence type="predicted"/>